<dbReference type="Proteomes" id="UP000297564">
    <property type="component" value="Unassembled WGS sequence"/>
</dbReference>
<dbReference type="EMBL" id="SMLL01000003">
    <property type="protein sequence ID" value="TFZ01219.1"/>
    <property type="molecule type" value="Genomic_DNA"/>
</dbReference>
<proteinExistence type="predicted"/>
<feature type="compositionally biased region" description="Low complexity" evidence="1">
    <location>
        <begin position="132"/>
        <end position="152"/>
    </location>
</feature>
<dbReference type="OrthoDB" id="8911869at2"/>
<organism evidence="3 4">
    <name type="scientific">Ramlibacter rhizophilus</name>
    <dbReference type="NCBI Taxonomy" id="1781167"/>
    <lineage>
        <taxon>Bacteria</taxon>
        <taxon>Pseudomonadati</taxon>
        <taxon>Pseudomonadota</taxon>
        <taxon>Betaproteobacteria</taxon>
        <taxon>Burkholderiales</taxon>
        <taxon>Comamonadaceae</taxon>
        <taxon>Ramlibacter</taxon>
    </lineage>
</organism>
<comment type="caution">
    <text evidence="3">The sequence shown here is derived from an EMBL/GenBank/DDBJ whole genome shotgun (WGS) entry which is preliminary data.</text>
</comment>
<accession>A0A4Z0BT88</accession>
<reference evidence="3 4" key="1">
    <citation type="submission" date="2019-03" db="EMBL/GenBank/DDBJ databases">
        <title>Ramlibacter rhizophilus CCTCC AB2015357, whole genome shotgun sequence.</title>
        <authorList>
            <person name="Zhang X."/>
            <person name="Feng G."/>
            <person name="Zhu H."/>
        </authorList>
    </citation>
    <scope>NUCLEOTIDE SEQUENCE [LARGE SCALE GENOMIC DNA]</scope>
    <source>
        <strain evidence="3 4">CCTCC AB2015357</strain>
    </source>
</reference>
<feature type="region of interest" description="Disordered" evidence="1">
    <location>
        <begin position="132"/>
        <end position="185"/>
    </location>
</feature>
<keyword evidence="2" id="KW-0732">Signal</keyword>
<gene>
    <name evidence="3" type="ORF">EZ242_07500</name>
</gene>
<dbReference type="RefSeq" id="WP_135284517.1">
    <property type="nucleotide sequence ID" value="NZ_SMLL01000003.1"/>
</dbReference>
<name>A0A4Z0BT88_9BURK</name>
<evidence type="ECO:0008006" key="5">
    <source>
        <dbReference type="Google" id="ProtNLM"/>
    </source>
</evidence>
<evidence type="ECO:0000313" key="4">
    <source>
        <dbReference type="Proteomes" id="UP000297564"/>
    </source>
</evidence>
<keyword evidence="4" id="KW-1185">Reference proteome</keyword>
<feature type="chain" id="PRO_5021479759" description="DUF1190 domain-containing protein" evidence="2">
    <location>
        <begin position="29"/>
        <end position="185"/>
    </location>
</feature>
<sequence length="185" mass="19593">MNRLRLTPKHRGFIAFGATALLAVAATAQVTSSGTMTHREQMAACRSGATYQDRERCMAEVQAAQAARSQGRIDTYGQYAANALARCNIYREQEDVLACRGRVMGLGEITGSVTGGGLLREYEYLVPAPAASEAGQPAGASSSAMGAGAAEPRTQMRPPEPVQPLRPILPLEPAFPMTEGAGVRR</sequence>
<evidence type="ECO:0000256" key="1">
    <source>
        <dbReference type="SAM" id="MobiDB-lite"/>
    </source>
</evidence>
<feature type="signal peptide" evidence="2">
    <location>
        <begin position="1"/>
        <end position="28"/>
    </location>
</feature>
<evidence type="ECO:0000256" key="2">
    <source>
        <dbReference type="SAM" id="SignalP"/>
    </source>
</evidence>
<dbReference type="AlphaFoldDB" id="A0A4Z0BT88"/>
<evidence type="ECO:0000313" key="3">
    <source>
        <dbReference type="EMBL" id="TFZ01219.1"/>
    </source>
</evidence>
<protein>
    <recommendedName>
        <fullName evidence="5">DUF1190 domain-containing protein</fullName>
    </recommendedName>
</protein>